<evidence type="ECO:0000313" key="2">
    <source>
        <dbReference type="Proteomes" id="UP000680365"/>
    </source>
</evidence>
<organism evidence="1 2">
    <name type="scientific">Candidatus Vampirococcus lugosii</name>
    <dbReference type="NCBI Taxonomy" id="2789015"/>
    <lineage>
        <taxon>Bacteria</taxon>
        <taxon>Candidatus Absconditibacteriota</taxon>
        <taxon>Vampirococcus</taxon>
    </lineage>
</organism>
<protein>
    <submittedName>
        <fullName evidence="1">Uncharacterized protein</fullName>
    </submittedName>
</protein>
<sequence length="32" mass="3888">MKSKKINEEIEKKQEILNLYKYKTFILGLSKE</sequence>
<name>A0ABS5QLJ1_9BACT</name>
<evidence type="ECO:0000313" key="1">
    <source>
        <dbReference type="EMBL" id="MBS8122047.1"/>
    </source>
</evidence>
<reference evidence="1 2" key="1">
    <citation type="journal article" date="2021" name="Nat. Commun.">
        <title>Reductive evolution and unique predatory mode in the CPR bacterium Vampirococcus lugosii.</title>
        <authorList>
            <person name="Moreira D."/>
            <person name="Zivanovic Y."/>
            <person name="Lopez-Archilla A.I."/>
            <person name="Iniesto M."/>
            <person name="Lopez-Garcia P."/>
        </authorList>
    </citation>
    <scope>NUCLEOTIDE SEQUENCE [LARGE SCALE GENOMIC DNA]</scope>
    <source>
        <strain evidence="1">Chiprana</strain>
    </source>
</reference>
<keyword evidence="2" id="KW-1185">Reference proteome</keyword>
<proteinExistence type="predicted"/>
<comment type="caution">
    <text evidence="1">The sequence shown here is derived from an EMBL/GenBank/DDBJ whole genome shotgun (WGS) entry which is preliminary data.</text>
</comment>
<gene>
    <name evidence="1" type="ORF">VAMP_84n10</name>
</gene>
<dbReference type="Proteomes" id="UP000680365">
    <property type="component" value="Unassembled WGS sequence"/>
</dbReference>
<dbReference type="EMBL" id="JAEDAM010000035">
    <property type="protein sequence ID" value="MBS8122047.1"/>
    <property type="molecule type" value="Genomic_DNA"/>
</dbReference>
<accession>A0ABS5QLJ1</accession>